<name>A0A1S4CT12_TOBAC</name>
<gene>
    <name evidence="2" type="primary">LOC107822238</name>
</gene>
<dbReference type="PaxDb" id="4097-A0A1S4CT12"/>
<dbReference type="RefSeq" id="XP_016504245.1">
    <property type="nucleotide sequence ID" value="XM_016648759.2"/>
</dbReference>
<proteinExistence type="predicted"/>
<protein>
    <submittedName>
        <fullName evidence="2">Uncharacterized protein LOC107822238</fullName>
    </submittedName>
</protein>
<dbReference type="KEGG" id="nta:107822238"/>
<dbReference type="AlphaFoldDB" id="A0A1S4CT12"/>
<dbReference type="GeneID" id="107822238"/>
<sequence length="151" mass="16581">MVGIFSRFSVGRSAGHRRTQSALDEREVFPPNSDAVDAATTAGAPSVTPNGIEIAVEFKPVEHPMEPLNIDRPIQCPFPEPSTLNDGRIWKERVPAVRIRKPDIPVMKEGRATDSEAIRTIPRPPMNRVILPSISAPEHSLLKLLEDSGIC</sequence>
<dbReference type="PANTHER" id="PTHR34196">
    <property type="entry name" value="OS02G0697700 PROTEIN"/>
    <property type="match status" value="1"/>
</dbReference>
<accession>A0A1S4CT12</accession>
<dbReference type="OrthoDB" id="1909326at2759"/>
<evidence type="ECO:0000313" key="2">
    <source>
        <dbReference type="RefSeq" id="XP_016504245.1"/>
    </source>
</evidence>
<dbReference type="Proteomes" id="UP000790787">
    <property type="component" value="Chromosome 8"/>
</dbReference>
<dbReference type="PANTHER" id="PTHR34196:SF3">
    <property type="match status" value="1"/>
</dbReference>
<dbReference type="RefSeq" id="XP_016504245.1">
    <property type="nucleotide sequence ID" value="XM_016648759.1"/>
</dbReference>
<dbReference type="STRING" id="4097.A0A1S4CT12"/>
<dbReference type="OMA" id="EHPMEPL"/>
<organism evidence="1 2">
    <name type="scientific">Nicotiana tabacum</name>
    <name type="common">Common tobacco</name>
    <dbReference type="NCBI Taxonomy" id="4097"/>
    <lineage>
        <taxon>Eukaryota</taxon>
        <taxon>Viridiplantae</taxon>
        <taxon>Streptophyta</taxon>
        <taxon>Embryophyta</taxon>
        <taxon>Tracheophyta</taxon>
        <taxon>Spermatophyta</taxon>
        <taxon>Magnoliopsida</taxon>
        <taxon>eudicotyledons</taxon>
        <taxon>Gunneridae</taxon>
        <taxon>Pentapetalae</taxon>
        <taxon>asterids</taxon>
        <taxon>lamiids</taxon>
        <taxon>Solanales</taxon>
        <taxon>Solanaceae</taxon>
        <taxon>Nicotianoideae</taxon>
        <taxon>Nicotianeae</taxon>
        <taxon>Nicotiana</taxon>
    </lineage>
</organism>
<reference evidence="2" key="2">
    <citation type="submission" date="2025-08" db="UniProtKB">
        <authorList>
            <consortium name="RefSeq"/>
        </authorList>
    </citation>
    <scope>IDENTIFICATION</scope>
    <source>
        <tissue evidence="2">Leaf</tissue>
    </source>
</reference>
<keyword evidence="1" id="KW-1185">Reference proteome</keyword>
<reference evidence="1" key="1">
    <citation type="journal article" date="2014" name="Nat. Commun.">
        <title>The tobacco genome sequence and its comparison with those of tomato and potato.</title>
        <authorList>
            <person name="Sierro N."/>
            <person name="Battey J.N."/>
            <person name="Ouadi S."/>
            <person name="Bakaher N."/>
            <person name="Bovet L."/>
            <person name="Willig A."/>
            <person name="Goepfert S."/>
            <person name="Peitsch M.C."/>
            <person name="Ivanov N.V."/>
        </authorList>
    </citation>
    <scope>NUCLEOTIDE SEQUENCE [LARGE SCALE GENOMIC DNA]</scope>
</reference>
<evidence type="ECO:0000313" key="1">
    <source>
        <dbReference type="Proteomes" id="UP000790787"/>
    </source>
</evidence>